<evidence type="ECO:0000313" key="3">
    <source>
        <dbReference type="Proteomes" id="UP000012073"/>
    </source>
</evidence>
<proteinExistence type="predicted"/>
<dbReference type="OrthoDB" id="1029639at2759"/>
<dbReference type="STRING" id="2769.R7QIQ5"/>
<sequence length="97" mass="10634">MKQAFVTLDMAKIGLTTRRGGVSSVFCLRAAGFTWGEPGEGLDGDDYLERDAYGRTRVEFLGDGYQPGQGLPRGVSYMGSRINRMGNDSDESEEDED</sequence>
<dbReference type="Gramene" id="CDF38392">
    <property type="protein sequence ID" value="CDF38392"/>
    <property type="gene ID" value="CHC_T00006129001"/>
</dbReference>
<keyword evidence="3" id="KW-1185">Reference proteome</keyword>
<organism evidence="2 3">
    <name type="scientific">Chondrus crispus</name>
    <name type="common">Carrageen Irish moss</name>
    <name type="synonym">Polymorpha crispa</name>
    <dbReference type="NCBI Taxonomy" id="2769"/>
    <lineage>
        <taxon>Eukaryota</taxon>
        <taxon>Rhodophyta</taxon>
        <taxon>Florideophyceae</taxon>
        <taxon>Rhodymeniophycidae</taxon>
        <taxon>Gigartinales</taxon>
        <taxon>Gigartinaceae</taxon>
        <taxon>Chondrus</taxon>
    </lineage>
</organism>
<evidence type="ECO:0000313" key="2">
    <source>
        <dbReference type="EMBL" id="CDF38392.1"/>
    </source>
</evidence>
<gene>
    <name evidence="2" type="ORF">CHC_T00006129001</name>
</gene>
<accession>R7QIQ5</accession>
<evidence type="ECO:0000256" key="1">
    <source>
        <dbReference type="SAM" id="MobiDB-lite"/>
    </source>
</evidence>
<feature type="region of interest" description="Disordered" evidence="1">
    <location>
        <begin position="72"/>
        <end position="97"/>
    </location>
</feature>
<dbReference type="KEGG" id="ccp:CHC_T00006129001"/>
<protein>
    <submittedName>
        <fullName evidence="2">Uncharacterized protein</fullName>
    </submittedName>
</protein>
<dbReference type="AlphaFoldDB" id="R7QIQ5"/>
<feature type="compositionally biased region" description="Acidic residues" evidence="1">
    <location>
        <begin position="88"/>
        <end position="97"/>
    </location>
</feature>
<dbReference type="Proteomes" id="UP000012073">
    <property type="component" value="Unassembled WGS sequence"/>
</dbReference>
<dbReference type="GeneID" id="17326078"/>
<name>R7QIQ5_CHOCR</name>
<dbReference type="EMBL" id="HG001932">
    <property type="protein sequence ID" value="CDF38392.1"/>
    <property type="molecule type" value="Genomic_DNA"/>
</dbReference>
<reference evidence="3" key="1">
    <citation type="journal article" date="2013" name="Proc. Natl. Acad. Sci. U.S.A.">
        <title>Genome structure and metabolic features in the red seaweed Chondrus crispus shed light on evolution of the Archaeplastida.</title>
        <authorList>
            <person name="Collen J."/>
            <person name="Porcel B."/>
            <person name="Carre W."/>
            <person name="Ball S.G."/>
            <person name="Chaparro C."/>
            <person name="Tonon T."/>
            <person name="Barbeyron T."/>
            <person name="Michel G."/>
            <person name="Noel B."/>
            <person name="Valentin K."/>
            <person name="Elias M."/>
            <person name="Artiguenave F."/>
            <person name="Arun A."/>
            <person name="Aury J.M."/>
            <person name="Barbosa-Neto J.F."/>
            <person name="Bothwell J.H."/>
            <person name="Bouget F.Y."/>
            <person name="Brillet L."/>
            <person name="Cabello-Hurtado F."/>
            <person name="Capella-Gutierrez S."/>
            <person name="Charrier B."/>
            <person name="Cladiere L."/>
            <person name="Cock J.M."/>
            <person name="Coelho S.M."/>
            <person name="Colleoni C."/>
            <person name="Czjzek M."/>
            <person name="Da Silva C."/>
            <person name="Delage L."/>
            <person name="Denoeud F."/>
            <person name="Deschamps P."/>
            <person name="Dittami S.M."/>
            <person name="Gabaldon T."/>
            <person name="Gachon C.M."/>
            <person name="Groisillier A."/>
            <person name="Herve C."/>
            <person name="Jabbari K."/>
            <person name="Katinka M."/>
            <person name="Kloareg B."/>
            <person name="Kowalczyk N."/>
            <person name="Labadie K."/>
            <person name="Leblanc C."/>
            <person name="Lopez P.J."/>
            <person name="McLachlan D.H."/>
            <person name="Meslet-Cladiere L."/>
            <person name="Moustafa A."/>
            <person name="Nehr Z."/>
            <person name="Nyvall Collen P."/>
            <person name="Panaud O."/>
            <person name="Partensky F."/>
            <person name="Poulain J."/>
            <person name="Rensing S.A."/>
            <person name="Rousvoal S."/>
            <person name="Samson G."/>
            <person name="Symeonidi A."/>
            <person name="Weissenbach J."/>
            <person name="Zambounis A."/>
            <person name="Wincker P."/>
            <person name="Boyen C."/>
        </authorList>
    </citation>
    <scope>NUCLEOTIDE SEQUENCE [LARGE SCALE GENOMIC DNA]</scope>
    <source>
        <strain evidence="3">cv. Stackhouse</strain>
    </source>
</reference>
<dbReference type="RefSeq" id="XP_005718285.1">
    <property type="nucleotide sequence ID" value="XM_005718228.1"/>
</dbReference>